<evidence type="ECO:0000313" key="2">
    <source>
        <dbReference type="Proteomes" id="UP000615446"/>
    </source>
</evidence>
<accession>A0A8H3L7P1</accession>
<sequence>MKRGGRDARDEYLKKIMRNTVVCNEMTSWFTIYTKFFRQDSKDLINIMKGKQHNLHRQELIFVCMHIGLMIFKFF</sequence>
<evidence type="ECO:0000313" key="1">
    <source>
        <dbReference type="EMBL" id="GES80669.1"/>
    </source>
</evidence>
<dbReference type="EMBL" id="BLAL01000050">
    <property type="protein sequence ID" value="GES80669.1"/>
    <property type="molecule type" value="Genomic_DNA"/>
</dbReference>
<proteinExistence type="predicted"/>
<comment type="caution">
    <text evidence="1">The sequence shown here is derived from an EMBL/GenBank/DDBJ whole genome shotgun (WGS) entry which is preliminary data.</text>
</comment>
<reference evidence="1" key="1">
    <citation type="submission" date="2019-10" db="EMBL/GenBank/DDBJ databases">
        <title>Conservation and host-specific expression of non-tandemly repeated heterogenous ribosome RNA gene in arbuscular mycorrhizal fungi.</title>
        <authorList>
            <person name="Maeda T."/>
            <person name="Kobayashi Y."/>
            <person name="Nakagawa T."/>
            <person name="Ezawa T."/>
            <person name="Yamaguchi K."/>
            <person name="Bino T."/>
            <person name="Nishimoto Y."/>
            <person name="Shigenobu S."/>
            <person name="Kawaguchi M."/>
        </authorList>
    </citation>
    <scope>NUCLEOTIDE SEQUENCE</scope>
    <source>
        <strain evidence="1">HR1</strain>
    </source>
</reference>
<name>A0A8H3L7P1_9GLOM</name>
<dbReference type="AlphaFoldDB" id="A0A8H3L7P1"/>
<dbReference type="Proteomes" id="UP000615446">
    <property type="component" value="Unassembled WGS sequence"/>
</dbReference>
<protein>
    <submittedName>
        <fullName evidence="1">Uncharacterized protein</fullName>
    </submittedName>
</protein>
<gene>
    <name evidence="1" type="ORF">RCL2_000793900</name>
</gene>
<organism evidence="1 2">
    <name type="scientific">Rhizophagus clarus</name>
    <dbReference type="NCBI Taxonomy" id="94130"/>
    <lineage>
        <taxon>Eukaryota</taxon>
        <taxon>Fungi</taxon>
        <taxon>Fungi incertae sedis</taxon>
        <taxon>Mucoromycota</taxon>
        <taxon>Glomeromycotina</taxon>
        <taxon>Glomeromycetes</taxon>
        <taxon>Glomerales</taxon>
        <taxon>Glomeraceae</taxon>
        <taxon>Rhizophagus</taxon>
    </lineage>
</organism>